<proteinExistence type="predicted"/>
<organism evidence="1 2">
    <name type="scientific">Colletotrichum musicola</name>
    <dbReference type="NCBI Taxonomy" id="2175873"/>
    <lineage>
        <taxon>Eukaryota</taxon>
        <taxon>Fungi</taxon>
        <taxon>Dikarya</taxon>
        <taxon>Ascomycota</taxon>
        <taxon>Pezizomycotina</taxon>
        <taxon>Sordariomycetes</taxon>
        <taxon>Hypocreomycetidae</taxon>
        <taxon>Glomerellales</taxon>
        <taxon>Glomerellaceae</taxon>
        <taxon>Colletotrichum</taxon>
        <taxon>Colletotrichum orchidearum species complex</taxon>
    </lineage>
</organism>
<gene>
    <name evidence="1" type="ORF">CMUS01_04172</name>
</gene>
<keyword evidence="2" id="KW-1185">Reference proteome</keyword>
<accession>A0A8H6KY21</accession>
<dbReference type="AlphaFoldDB" id="A0A8H6KY21"/>
<evidence type="ECO:0000313" key="2">
    <source>
        <dbReference type="Proteomes" id="UP000639643"/>
    </source>
</evidence>
<protein>
    <submittedName>
        <fullName evidence="1">Uncharacterized protein</fullName>
    </submittedName>
</protein>
<comment type="caution">
    <text evidence="1">The sequence shown here is derived from an EMBL/GenBank/DDBJ whole genome shotgun (WGS) entry which is preliminary data.</text>
</comment>
<reference evidence="1" key="1">
    <citation type="journal article" date="2020" name="Phytopathology">
        <title>Genome Sequence Resources of Colletotrichum truncatum, C. plurivorum, C. musicola, and C. sojae: Four Species Pathogenic to Soybean (Glycine max).</title>
        <authorList>
            <person name="Rogerio F."/>
            <person name="Boufleur T.R."/>
            <person name="Ciampi-Guillardi M."/>
            <person name="Sukno S.A."/>
            <person name="Thon M.R."/>
            <person name="Massola Junior N.S."/>
            <person name="Baroncelli R."/>
        </authorList>
    </citation>
    <scope>NUCLEOTIDE SEQUENCE</scope>
    <source>
        <strain evidence="1">LFN0074</strain>
    </source>
</reference>
<name>A0A8H6KY21_9PEZI</name>
<dbReference type="EMBL" id="WIGM01000110">
    <property type="protein sequence ID" value="KAF6839665.1"/>
    <property type="molecule type" value="Genomic_DNA"/>
</dbReference>
<sequence length="74" mass="8630">MWCLARRTDRAIHYHSQTRDSWIVGAVKLSCAALLRRALRIAAHHVLVMPAAVSRGRREMKMDTMDTRWISRLE</sequence>
<evidence type="ECO:0000313" key="1">
    <source>
        <dbReference type="EMBL" id="KAF6839665.1"/>
    </source>
</evidence>
<dbReference type="Proteomes" id="UP000639643">
    <property type="component" value="Unassembled WGS sequence"/>
</dbReference>